<keyword evidence="6" id="KW-1185">Reference proteome</keyword>
<evidence type="ECO:0000256" key="2">
    <source>
        <dbReference type="ARBA" id="ARBA00023002"/>
    </source>
</evidence>
<keyword evidence="3" id="KW-0732">Signal</keyword>
<dbReference type="Pfam" id="PF08031">
    <property type="entry name" value="BBE"/>
    <property type="match status" value="1"/>
</dbReference>
<dbReference type="InterPro" id="IPR016169">
    <property type="entry name" value="FAD-bd_PCMH_sub2"/>
</dbReference>
<gene>
    <name evidence="5" type="ORF">N7496_008431</name>
</gene>
<dbReference type="Pfam" id="PF01565">
    <property type="entry name" value="FAD_binding_4"/>
    <property type="match status" value="1"/>
</dbReference>
<protein>
    <recommendedName>
        <fullName evidence="4">FAD-binding PCMH-type domain-containing protein</fullName>
    </recommendedName>
</protein>
<name>A0A9W9RYE9_9EURO</name>
<evidence type="ECO:0000313" key="6">
    <source>
        <dbReference type="Proteomes" id="UP001147782"/>
    </source>
</evidence>
<dbReference type="PANTHER" id="PTHR13878:SF91">
    <property type="entry name" value="FAD BINDING DOMAIN PROTEIN (AFU_ORTHOLOGUE AFUA_6G12070)-RELATED"/>
    <property type="match status" value="1"/>
</dbReference>
<dbReference type="Proteomes" id="UP001147782">
    <property type="component" value="Unassembled WGS sequence"/>
</dbReference>
<dbReference type="GeneID" id="81440529"/>
<dbReference type="GO" id="GO:0071949">
    <property type="term" value="F:FAD binding"/>
    <property type="evidence" value="ECO:0007669"/>
    <property type="project" value="InterPro"/>
</dbReference>
<dbReference type="EMBL" id="JAPZBS010000007">
    <property type="protein sequence ID" value="KAJ5368671.1"/>
    <property type="molecule type" value="Genomic_DNA"/>
</dbReference>
<dbReference type="AlphaFoldDB" id="A0A9W9RYE9"/>
<dbReference type="Gene3D" id="3.30.465.10">
    <property type="match status" value="2"/>
</dbReference>
<dbReference type="InterPro" id="IPR012951">
    <property type="entry name" value="BBE"/>
</dbReference>
<reference evidence="5" key="1">
    <citation type="submission" date="2022-11" db="EMBL/GenBank/DDBJ databases">
        <authorList>
            <person name="Petersen C."/>
        </authorList>
    </citation>
    <scope>NUCLEOTIDE SEQUENCE</scope>
    <source>
        <strain evidence="5">IBT 29864</strain>
    </source>
</reference>
<feature type="chain" id="PRO_5040817557" description="FAD-binding PCMH-type domain-containing protein" evidence="3">
    <location>
        <begin position="18"/>
        <end position="590"/>
    </location>
</feature>
<dbReference type="SUPFAM" id="SSF56176">
    <property type="entry name" value="FAD-binding/transporter-associated domain-like"/>
    <property type="match status" value="1"/>
</dbReference>
<accession>A0A9W9RYE9</accession>
<feature type="domain" description="FAD-binding PCMH-type" evidence="4">
    <location>
        <begin position="108"/>
        <end position="294"/>
    </location>
</feature>
<evidence type="ECO:0000313" key="5">
    <source>
        <dbReference type="EMBL" id="KAJ5368671.1"/>
    </source>
</evidence>
<dbReference type="InterPro" id="IPR016166">
    <property type="entry name" value="FAD-bd_PCMH"/>
</dbReference>
<evidence type="ECO:0000256" key="1">
    <source>
        <dbReference type="ARBA" id="ARBA00005466"/>
    </source>
</evidence>
<dbReference type="PROSITE" id="PS51387">
    <property type="entry name" value="FAD_PCMH"/>
    <property type="match status" value="1"/>
</dbReference>
<dbReference type="OrthoDB" id="9983560at2759"/>
<keyword evidence="2" id="KW-0560">Oxidoreductase</keyword>
<comment type="caution">
    <text evidence="5">The sequence shown here is derived from an EMBL/GenBank/DDBJ whole genome shotgun (WGS) entry which is preliminary data.</text>
</comment>
<dbReference type="RefSeq" id="XP_056553413.1">
    <property type="nucleotide sequence ID" value="XM_056701350.1"/>
</dbReference>
<dbReference type="PANTHER" id="PTHR13878">
    <property type="entry name" value="GULONOLACTONE OXIDASE"/>
    <property type="match status" value="1"/>
</dbReference>
<comment type="similarity">
    <text evidence="1">Belongs to the oxygen-dependent FAD-linked oxidoreductase family.</text>
</comment>
<evidence type="ECO:0000259" key="4">
    <source>
        <dbReference type="PROSITE" id="PS51387"/>
    </source>
</evidence>
<evidence type="ECO:0000256" key="3">
    <source>
        <dbReference type="SAM" id="SignalP"/>
    </source>
</evidence>
<reference evidence="5" key="2">
    <citation type="journal article" date="2023" name="IMA Fungus">
        <title>Comparative genomic study of the Penicillium genus elucidates a diverse pangenome and 15 lateral gene transfer events.</title>
        <authorList>
            <person name="Petersen C."/>
            <person name="Sorensen T."/>
            <person name="Nielsen M.R."/>
            <person name="Sondergaard T.E."/>
            <person name="Sorensen J.L."/>
            <person name="Fitzpatrick D.A."/>
            <person name="Frisvad J.C."/>
            <person name="Nielsen K.L."/>
        </authorList>
    </citation>
    <scope>NUCLEOTIDE SEQUENCE</scope>
    <source>
        <strain evidence="5">IBT 29864</strain>
    </source>
</reference>
<sequence>MHYCSLLLLLAAPSALAKCKCTPGDDCWPSALKWKALNSTVQGHLIANEPLAKPCYTGDMERCQEISAEYLDSFTLEKSPIGYQYSAIDTCAPLNSSKPLAGQPMCDLGNSPVYSINATNPDHIVAGIKFAKDNNVRLVIKNTGHDVRGRSQGYGSLSIWMRNIKPKLKFQKTYTSSNNSCKSDWAGSAINVGGGYVWNDVYAFAAKHGVIAVGGDDKSVGAVGGYIQGAGHGPASHAFGLATDQVLEYQVMLASGELVTANACQYQDLFTALRGGGGGTFGVVVSATIKAHPTRAVLQHTLEITPKTGNQSRIIKTVAGIVSKFPILSDEGFAGIGGFTKIGNVLAYTHNFGVLLEKNTSSEIEHAKEVMTTEVANALSKYNGTQLSVKSQFAQHDTFQDYYASGSHYEGAAKGIILISRFFDKKSMLHQEKNLTSMLTTLFSKLDSGVQSPGISLTLALIGGGEVLKSQPYTSVHPAWRKTYMIAEQVEIAPPESGMEGLRQVWGRATHKKLKAMKDVTPGMGTYLNEADPYDPDWKEAWYGDQYDSLKVAKNKYDPDNVFWCWRCVGSEGWDEVKGPTLYGPLCENN</sequence>
<dbReference type="InterPro" id="IPR006094">
    <property type="entry name" value="Oxid_FAD_bind_N"/>
</dbReference>
<organism evidence="5 6">
    <name type="scientific">Penicillium cataractarum</name>
    <dbReference type="NCBI Taxonomy" id="2100454"/>
    <lineage>
        <taxon>Eukaryota</taxon>
        <taxon>Fungi</taxon>
        <taxon>Dikarya</taxon>
        <taxon>Ascomycota</taxon>
        <taxon>Pezizomycotina</taxon>
        <taxon>Eurotiomycetes</taxon>
        <taxon>Eurotiomycetidae</taxon>
        <taxon>Eurotiales</taxon>
        <taxon>Aspergillaceae</taxon>
        <taxon>Penicillium</taxon>
    </lineage>
</organism>
<feature type="signal peptide" evidence="3">
    <location>
        <begin position="1"/>
        <end position="17"/>
    </location>
</feature>
<dbReference type="GO" id="GO:0016491">
    <property type="term" value="F:oxidoreductase activity"/>
    <property type="evidence" value="ECO:0007669"/>
    <property type="project" value="UniProtKB-KW"/>
</dbReference>
<proteinExistence type="inferred from homology"/>
<dbReference type="InterPro" id="IPR036318">
    <property type="entry name" value="FAD-bd_PCMH-like_sf"/>
</dbReference>
<dbReference type="InterPro" id="IPR050432">
    <property type="entry name" value="FAD-linked_Oxidoreductases_BP"/>
</dbReference>